<dbReference type="Proteomes" id="UP000199379">
    <property type="component" value="Unassembled WGS sequence"/>
</dbReference>
<feature type="coiled-coil region" evidence="1">
    <location>
        <begin position="221"/>
        <end position="248"/>
    </location>
</feature>
<dbReference type="OrthoDB" id="7821434at2"/>
<protein>
    <submittedName>
        <fullName evidence="2">Uncharacterized protein</fullName>
    </submittedName>
</protein>
<organism evidence="2 3">
    <name type="scientific">Cribrihabitans marinus</name>
    <dbReference type="NCBI Taxonomy" id="1227549"/>
    <lineage>
        <taxon>Bacteria</taxon>
        <taxon>Pseudomonadati</taxon>
        <taxon>Pseudomonadota</taxon>
        <taxon>Alphaproteobacteria</taxon>
        <taxon>Rhodobacterales</taxon>
        <taxon>Paracoccaceae</taxon>
        <taxon>Cribrihabitans</taxon>
    </lineage>
</organism>
<keyword evidence="3" id="KW-1185">Reference proteome</keyword>
<accession>A0A1H6VQX9</accession>
<evidence type="ECO:0000313" key="2">
    <source>
        <dbReference type="EMBL" id="SEJ06116.1"/>
    </source>
</evidence>
<dbReference type="RefSeq" id="WP_092363673.1">
    <property type="nucleotide sequence ID" value="NZ_BMGV01000003.1"/>
</dbReference>
<dbReference type="EMBL" id="FNYD01000003">
    <property type="protein sequence ID" value="SEJ06116.1"/>
    <property type="molecule type" value="Genomic_DNA"/>
</dbReference>
<evidence type="ECO:0000313" key="3">
    <source>
        <dbReference type="Proteomes" id="UP000199379"/>
    </source>
</evidence>
<dbReference type="STRING" id="1227549.SAMN05444007_103236"/>
<gene>
    <name evidence="2" type="ORF">SAMN05444007_103236</name>
</gene>
<sequence>MVDMTKEREKFEKDFKKTKPQLKALSAAQGTKMKKQVLSWLDETWKLEDKLSDTIVAARKSGVTGTRAADFIKEKAVAKALKDWKAAVVKHHGNIDELTGFSNDAQALHDELARRTEFIEKDLKKSKTGMKDMKIMATVKEAKRALPDLKKAGAFGSDLPVHVVFYARKLQQSVEVIVKQALKKADPKEFPKALQPEQRKRTVRTVTGHERKVLNYCRAAEAGMEKDIKKAAKALDMAKKELEPLEKLHDEFTSVAKKMRKEIAESKDKAAIVKLMKSVNDSFRKCDAVFDELDEKIDAAQAQANS</sequence>
<name>A0A1H6VQX9_9RHOB</name>
<reference evidence="2 3" key="1">
    <citation type="submission" date="2016-10" db="EMBL/GenBank/DDBJ databases">
        <authorList>
            <person name="de Groot N.N."/>
        </authorList>
    </citation>
    <scope>NUCLEOTIDE SEQUENCE [LARGE SCALE GENOMIC DNA]</scope>
    <source>
        <strain evidence="2 3">DSM 29340</strain>
    </source>
</reference>
<proteinExistence type="predicted"/>
<evidence type="ECO:0000256" key="1">
    <source>
        <dbReference type="SAM" id="Coils"/>
    </source>
</evidence>
<keyword evidence="1" id="KW-0175">Coiled coil</keyword>
<dbReference type="AlphaFoldDB" id="A0A1H6VQX9"/>